<evidence type="ECO:0000313" key="7">
    <source>
        <dbReference type="Proteomes" id="UP000266273"/>
    </source>
</evidence>
<keyword evidence="2" id="KW-0732">Signal</keyword>
<evidence type="ECO:0000256" key="2">
    <source>
        <dbReference type="ARBA" id="ARBA00022729"/>
    </source>
</evidence>
<dbReference type="InterPro" id="IPR036188">
    <property type="entry name" value="FAD/NAD-bd_sf"/>
</dbReference>
<dbReference type="Gene3D" id="3.50.50.60">
    <property type="entry name" value="FAD/NAD(P)-binding domain"/>
    <property type="match status" value="2"/>
</dbReference>
<protein>
    <submittedName>
        <fullName evidence="6">Phytoene dehydrogenase-like protein</fullName>
    </submittedName>
</protein>
<keyword evidence="4" id="KW-0521">NADP</keyword>
<keyword evidence="3" id="KW-0274">FAD</keyword>
<dbReference type="AlphaFoldDB" id="A0A397QCD0"/>
<reference evidence="6 7" key="1">
    <citation type="submission" date="2018-08" db="EMBL/GenBank/DDBJ databases">
        <title>Genomic Encyclopedia of Archaeal and Bacterial Type Strains, Phase II (KMG-II): from individual species to whole genera.</title>
        <authorList>
            <person name="Goeker M."/>
        </authorList>
    </citation>
    <scope>NUCLEOTIDE SEQUENCE [LARGE SCALE GENOMIC DNA]</scope>
    <source>
        <strain evidence="6 7">DSM 5002</strain>
    </source>
</reference>
<dbReference type="SUPFAM" id="SSF51905">
    <property type="entry name" value="FAD/NAD(P)-binding domain"/>
    <property type="match status" value="1"/>
</dbReference>
<evidence type="ECO:0000256" key="3">
    <source>
        <dbReference type="ARBA" id="ARBA00022827"/>
    </source>
</evidence>
<organism evidence="6 7">
    <name type="scientific">Dichotomicrobium thermohalophilum</name>
    <dbReference type="NCBI Taxonomy" id="933063"/>
    <lineage>
        <taxon>Bacteria</taxon>
        <taxon>Pseudomonadati</taxon>
        <taxon>Pseudomonadota</taxon>
        <taxon>Alphaproteobacteria</taxon>
        <taxon>Hyphomicrobiales</taxon>
        <taxon>Hyphomicrobiaceae</taxon>
        <taxon>Dichotomicrobium</taxon>
    </lineage>
</organism>
<dbReference type="InterPro" id="IPR052206">
    <property type="entry name" value="Retinol_saturase"/>
</dbReference>
<dbReference type="PANTHER" id="PTHR46091:SF3">
    <property type="entry name" value="AMINE OXIDASE DOMAIN-CONTAINING PROTEIN"/>
    <property type="match status" value="1"/>
</dbReference>
<dbReference type="RefSeq" id="WP_119060609.1">
    <property type="nucleotide sequence ID" value="NZ_QXDF01000001.1"/>
</dbReference>
<keyword evidence="7" id="KW-1185">Reference proteome</keyword>
<name>A0A397QCD0_9HYPH</name>
<dbReference type="Pfam" id="PF13450">
    <property type="entry name" value="NAD_binding_8"/>
    <property type="match status" value="1"/>
</dbReference>
<evidence type="ECO:0000256" key="4">
    <source>
        <dbReference type="ARBA" id="ARBA00022857"/>
    </source>
</evidence>
<dbReference type="EMBL" id="QXDF01000001">
    <property type="protein sequence ID" value="RIA55754.1"/>
    <property type="molecule type" value="Genomic_DNA"/>
</dbReference>
<sequence length="511" mass="54816">MSEAFDAIVIGSGLGGLTAGALAAKEGRKVLVLERNDEFGGAASTFRRNGLTIEASLHELDGFDAADHKTALFNELGLNDRITTVPIPELHEVRSKHLSEPFVLPSGVEAVKEAASARFPGKRRNIGEFVDLLCDIREAVNELGKQGSAGNWLSTALSNPFRFWSLARNRNATAAEVMDRHFGDEEAVKLALVPNMSYFTEDPARLWFLGFAVAQASYLIGGAHYVKGGSAELASALVAIIEGQGGAARTGRMVTRILTENGTAAGVVHQGDGGSEEARAPLIFGNAAPHVLAEMLPSEQRGDFQRRYAGRPLSHSHFALYLGLREPPANVGLSRYSTFIFPDWMDSARKLPLNADLFAGDPGGRMPMLGVVNYDAIDSGITAEGAYPVSVVGLDSLDNWRDLDQGAYEARRARWTDRIIQELDAHYPGLADAVCYKEMVTARSMQHYLNTPGGAVYGFAAVPPDDQQGFGEAKTPVPGLYLASSYVWYGGFSGAMFGGSTAARAALSEAR</sequence>
<accession>A0A397QCD0</accession>
<evidence type="ECO:0000256" key="1">
    <source>
        <dbReference type="ARBA" id="ARBA00022630"/>
    </source>
</evidence>
<keyword evidence="5" id="KW-0520">NAD</keyword>
<dbReference type="Proteomes" id="UP000266273">
    <property type="component" value="Unassembled WGS sequence"/>
</dbReference>
<evidence type="ECO:0000313" key="6">
    <source>
        <dbReference type="EMBL" id="RIA55754.1"/>
    </source>
</evidence>
<keyword evidence="1" id="KW-0285">Flavoprotein</keyword>
<evidence type="ECO:0000256" key="5">
    <source>
        <dbReference type="ARBA" id="ARBA00023027"/>
    </source>
</evidence>
<dbReference type="PANTHER" id="PTHR46091">
    <property type="entry name" value="BLR7054 PROTEIN"/>
    <property type="match status" value="1"/>
</dbReference>
<gene>
    <name evidence="6" type="ORF">BXY53_0830</name>
</gene>
<comment type="caution">
    <text evidence="6">The sequence shown here is derived from an EMBL/GenBank/DDBJ whole genome shotgun (WGS) entry which is preliminary data.</text>
</comment>
<proteinExistence type="predicted"/>
<dbReference type="OrthoDB" id="9774675at2"/>